<feature type="transmembrane region" description="Helical" evidence="1">
    <location>
        <begin position="39"/>
        <end position="60"/>
    </location>
</feature>
<dbReference type="Proteomes" id="UP000481621">
    <property type="component" value="Unassembled WGS sequence"/>
</dbReference>
<gene>
    <name evidence="2" type="ORF">G4Z05_15755</name>
</gene>
<evidence type="ECO:0000313" key="3">
    <source>
        <dbReference type="Proteomes" id="UP000481621"/>
    </source>
</evidence>
<reference evidence="2" key="1">
    <citation type="submission" date="2020-02" db="EMBL/GenBank/DDBJ databases">
        <title>Bacillus sedimentmangrovi sp. nov., isolated from sediment of the mangrove ecosystem.</title>
        <authorList>
            <person name="Liu G."/>
        </authorList>
    </citation>
    <scope>NUCLEOTIDE SEQUENCE [LARGE SCALE GENOMIC DNA]</scope>
    <source>
        <strain evidence="2">SgZ-7</strain>
    </source>
</reference>
<organism evidence="2 3">
    <name type="scientific">Neobacillus thermocopriae</name>
    <dbReference type="NCBI Taxonomy" id="1215031"/>
    <lineage>
        <taxon>Bacteria</taxon>
        <taxon>Bacillati</taxon>
        <taxon>Bacillota</taxon>
        <taxon>Bacilli</taxon>
        <taxon>Bacillales</taxon>
        <taxon>Bacillaceae</taxon>
        <taxon>Neobacillus</taxon>
    </lineage>
</organism>
<keyword evidence="1" id="KW-1133">Transmembrane helix</keyword>
<dbReference type="InterPro" id="IPR020076">
    <property type="entry name" value="DUF2768"/>
</dbReference>
<keyword evidence="1" id="KW-0472">Membrane</keyword>
<feature type="transmembrane region" description="Helical" evidence="1">
    <location>
        <begin position="6"/>
        <end position="27"/>
    </location>
</feature>
<accession>A0A6B3TV77</accession>
<proteinExistence type="predicted"/>
<dbReference type="AlphaFoldDB" id="A0A6B3TV77"/>
<comment type="caution">
    <text evidence="2">The sequence shown here is derived from an EMBL/GenBank/DDBJ whole genome shotgun (WGS) entry which is preliminary data.</text>
</comment>
<dbReference type="EMBL" id="JAAIUV010000040">
    <property type="protein sequence ID" value="NEX80286.1"/>
    <property type="molecule type" value="Genomic_DNA"/>
</dbReference>
<evidence type="ECO:0000313" key="2">
    <source>
        <dbReference type="EMBL" id="NEX80286.1"/>
    </source>
</evidence>
<name>A0A6B3TV77_9BACI</name>
<keyword evidence="1" id="KW-0812">Transmembrane</keyword>
<evidence type="ECO:0000256" key="1">
    <source>
        <dbReference type="SAM" id="Phobius"/>
    </source>
</evidence>
<dbReference type="RefSeq" id="WP_163252757.1">
    <property type="nucleotide sequence ID" value="NZ_JAAIUV010000040.1"/>
</dbReference>
<dbReference type="Pfam" id="PF10966">
    <property type="entry name" value="DUF2768"/>
    <property type="match status" value="1"/>
</dbReference>
<keyword evidence="3" id="KW-1185">Reference proteome</keyword>
<protein>
    <submittedName>
        <fullName evidence="2">DUF2768 domain-containing protein</fullName>
    </submittedName>
</protein>
<sequence>MSPAMIKMWISIAGMGCMFLAILFIYLSRYKLKGIFRVITGMLAYLFLLVSGLILFIVLFT</sequence>